<gene>
    <name evidence="1" type="ORF">LTRI10_LOCUS3002</name>
</gene>
<accession>A0AAV2CFF5</accession>
<name>A0AAV2CFF5_9ROSI</name>
<evidence type="ECO:0000313" key="2">
    <source>
        <dbReference type="Proteomes" id="UP001497516"/>
    </source>
</evidence>
<dbReference type="AlphaFoldDB" id="A0AAV2CFF5"/>
<evidence type="ECO:0000313" key="1">
    <source>
        <dbReference type="EMBL" id="CAL1355230.1"/>
    </source>
</evidence>
<keyword evidence="2" id="KW-1185">Reference proteome</keyword>
<protein>
    <submittedName>
        <fullName evidence="1">Uncharacterized protein</fullName>
    </submittedName>
</protein>
<dbReference type="Proteomes" id="UP001497516">
    <property type="component" value="Chromosome 1"/>
</dbReference>
<organism evidence="1 2">
    <name type="scientific">Linum trigynum</name>
    <dbReference type="NCBI Taxonomy" id="586398"/>
    <lineage>
        <taxon>Eukaryota</taxon>
        <taxon>Viridiplantae</taxon>
        <taxon>Streptophyta</taxon>
        <taxon>Embryophyta</taxon>
        <taxon>Tracheophyta</taxon>
        <taxon>Spermatophyta</taxon>
        <taxon>Magnoliopsida</taxon>
        <taxon>eudicotyledons</taxon>
        <taxon>Gunneridae</taxon>
        <taxon>Pentapetalae</taxon>
        <taxon>rosids</taxon>
        <taxon>fabids</taxon>
        <taxon>Malpighiales</taxon>
        <taxon>Linaceae</taxon>
        <taxon>Linum</taxon>
    </lineage>
</organism>
<proteinExistence type="predicted"/>
<dbReference type="EMBL" id="OZ034813">
    <property type="protein sequence ID" value="CAL1355230.1"/>
    <property type="molecule type" value="Genomic_DNA"/>
</dbReference>
<reference evidence="1 2" key="1">
    <citation type="submission" date="2024-04" db="EMBL/GenBank/DDBJ databases">
        <authorList>
            <person name="Fracassetti M."/>
        </authorList>
    </citation>
    <scope>NUCLEOTIDE SEQUENCE [LARGE SCALE GENOMIC DNA]</scope>
</reference>
<sequence>MSASSKTILARHDVLEIVKIHLHLKVENLMNDEGIDCTSLKICLDDNGFHPTPYKNSVLVEDFKTY</sequence>